<protein>
    <submittedName>
        <fullName evidence="1">Uncharacterized protein</fullName>
    </submittedName>
</protein>
<evidence type="ECO:0000313" key="1">
    <source>
        <dbReference type="EMBL" id="KAA6360831.1"/>
    </source>
</evidence>
<accession>A0A5J4TTJ9</accession>
<proteinExistence type="predicted"/>
<dbReference type="EMBL" id="SNRW01026392">
    <property type="protein sequence ID" value="KAA6360831.1"/>
    <property type="molecule type" value="Genomic_DNA"/>
</dbReference>
<comment type="caution">
    <text evidence="1">The sequence shown here is derived from an EMBL/GenBank/DDBJ whole genome shotgun (WGS) entry which is preliminary data.</text>
</comment>
<sequence length="60" mass="7225">KTHFTALRADGKIFNIRYKDEAVRDETDYVIQHTNSNIQESDMRIKHFVHVAMSFYFLFE</sequence>
<name>A0A5J4TTJ9_9EUKA</name>
<organism evidence="1 2">
    <name type="scientific">Streblomastix strix</name>
    <dbReference type="NCBI Taxonomy" id="222440"/>
    <lineage>
        <taxon>Eukaryota</taxon>
        <taxon>Metamonada</taxon>
        <taxon>Preaxostyla</taxon>
        <taxon>Oxymonadida</taxon>
        <taxon>Streblomastigidae</taxon>
        <taxon>Streblomastix</taxon>
    </lineage>
</organism>
<feature type="non-terminal residue" evidence="1">
    <location>
        <position position="1"/>
    </location>
</feature>
<gene>
    <name evidence="1" type="ORF">EZS28_043642</name>
</gene>
<dbReference type="AlphaFoldDB" id="A0A5J4TTJ9"/>
<reference evidence="1 2" key="1">
    <citation type="submission" date="2019-03" db="EMBL/GenBank/DDBJ databases">
        <title>Single cell metagenomics reveals metabolic interactions within the superorganism composed of flagellate Streblomastix strix and complex community of Bacteroidetes bacteria on its surface.</title>
        <authorList>
            <person name="Treitli S.C."/>
            <person name="Kolisko M."/>
            <person name="Husnik F."/>
            <person name="Keeling P."/>
            <person name="Hampl V."/>
        </authorList>
    </citation>
    <scope>NUCLEOTIDE SEQUENCE [LARGE SCALE GENOMIC DNA]</scope>
    <source>
        <strain evidence="1">ST1C</strain>
    </source>
</reference>
<evidence type="ECO:0000313" key="2">
    <source>
        <dbReference type="Proteomes" id="UP000324800"/>
    </source>
</evidence>
<dbReference type="Proteomes" id="UP000324800">
    <property type="component" value="Unassembled WGS sequence"/>
</dbReference>